<organism evidence="2 3">
    <name type="scientific">Beta vulgaris subsp. vulgaris</name>
    <name type="common">Beet</name>
    <dbReference type="NCBI Taxonomy" id="3555"/>
    <lineage>
        <taxon>Eukaryota</taxon>
        <taxon>Viridiplantae</taxon>
        <taxon>Streptophyta</taxon>
        <taxon>Embryophyta</taxon>
        <taxon>Tracheophyta</taxon>
        <taxon>Spermatophyta</taxon>
        <taxon>Magnoliopsida</taxon>
        <taxon>eudicotyledons</taxon>
        <taxon>Gunneridae</taxon>
        <taxon>Pentapetalae</taxon>
        <taxon>Caryophyllales</taxon>
        <taxon>Chenopodiaceae</taxon>
        <taxon>Betoideae</taxon>
        <taxon>Beta</taxon>
    </lineage>
</organism>
<keyword evidence="3" id="KW-1185">Reference proteome</keyword>
<proteinExistence type="predicted"/>
<dbReference type="Proteomes" id="UP000035740">
    <property type="component" value="Unassembled WGS sequence"/>
</dbReference>
<sequence>VSRVYDYRWTANRLLKADIDEPSSQLSTVLGIVVTGTLPSSFVEKSEASTSLPTVGTSVRPAYKEGSYINSPNSTVNESTVQGHSQSSFLTEPVLLASEKPVDVDSEQLEMLPQLPTKQSSTNDDAIVHYKLTSAAACFSHLPEPIGSESALLNGNQRERSRTSADKLTPMH</sequence>
<protein>
    <submittedName>
        <fullName evidence="2">Uncharacterized protein</fullName>
    </submittedName>
</protein>
<evidence type="ECO:0000313" key="2">
    <source>
        <dbReference type="EMBL" id="KMS64805.1"/>
    </source>
</evidence>
<feature type="non-terminal residue" evidence="2">
    <location>
        <position position="1"/>
    </location>
</feature>
<evidence type="ECO:0000256" key="1">
    <source>
        <dbReference type="SAM" id="MobiDB-lite"/>
    </source>
</evidence>
<dbReference type="EMBL" id="KQ121923">
    <property type="protein sequence ID" value="KMS64805.1"/>
    <property type="molecule type" value="Genomic_DNA"/>
</dbReference>
<name>A0A0J8BG87_BETVV</name>
<gene>
    <name evidence="2" type="ORF">BVRB_042480</name>
</gene>
<reference evidence="2 3" key="1">
    <citation type="journal article" date="2014" name="Nature">
        <title>The genome of the recently domesticated crop plant sugar beet (Beta vulgaris).</title>
        <authorList>
            <person name="Dohm J.C."/>
            <person name="Minoche A.E."/>
            <person name="Holtgrawe D."/>
            <person name="Capella-Gutierrez S."/>
            <person name="Zakrzewski F."/>
            <person name="Tafer H."/>
            <person name="Rupp O."/>
            <person name="Sorensen T.R."/>
            <person name="Stracke R."/>
            <person name="Reinhardt R."/>
            <person name="Goesmann A."/>
            <person name="Kraft T."/>
            <person name="Schulz B."/>
            <person name="Stadler P.F."/>
            <person name="Schmidt T."/>
            <person name="Gabaldon T."/>
            <person name="Lehrach H."/>
            <person name="Weisshaar B."/>
            <person name="Himmelbauer H."/>
        </authorList>
    </citation>
    <scope>NUCLEOTIDE SEQUENCE [LARGE SCALE GENOMIC DNA]</scope>
    <source>
        <tissue evidence="2">Taproot</tissue>
    </source>
</reference>
<dbReference type="AlphaFoldDB" id="A0A0J8BG87"/>
<accession>A0A0J8BG87</accession>
<feature type="non-terminal residue" evidence="2">
    <location>
        <position position="172"/>
    </location>
</feature>
<dbReference type="Gramene" id="KMS64805">
    <property type="protein sequence ID" value="KMS64805"/>
    <property type="gene ID" value="BVRB_042480"/>
</dbReference>
<feature type="region of interest" description="Disordered" evidence="1">
    <location>
        <begin position="147"/>
        <end position="172"/>
    </location>
</feature>
<evidence type="ECO:0000313" key="3">
    <source>
        <dbReference type="Proteomes" id="UP000035740"/>
    </source>
</evidence>